<keyword evidence="5 13" id="KW-0812">Transmembrane</keyword>
<keyword evidence="10 15" id="KW-0503">Monooxygenase</keyword>
<feature type="transmembrane region" description="Helical" evidence="13">
    <location>
        <begin position="255"/>
        <end position="273"/>
    </location>
</feature>
<organism evidence="15 16">
    <name type="scientific">Streptomyces chromofuscus</name>
    <dbReference type="NCBI Taxonomy" id="42881"/>
    <lineage>
        <taxon>Bacteria</taxon>
        <taxon>Bacillati</taxon>
        <taxon>Actinomycetota</taxon>
        <taxon>Actinomycetes</taxon>
        <taxon>Kitasatosporales</taxon>
        <taxon>Streptomycetaceae</taxon>
        <taxon>Streptomyces</taxon>
    </lineage>
</organism>
<evidence type="ECO:0000256" key="12">
    <source>
        <dbReference type="SAM" id="MobiDB-lite"/>
    </source>
</evidence>
<comment type="subcellular location">
    <subcellularLocation>
        <location evidence="1">Cell inner membrane</location>
        <topology evidence="1">Multi-pass membrane protein</topology>
    </subcellularLocation>
</comment>
<evidence type="ECO:0000256" key="2">
    <source>
        <dbReference type="ARBA" id="ARBA00010823"/>
    </source>
</evidence>
<dbReference type="PANTHER" id="PTHR38674">
    <property type="entry name" value="ALKANE 1-MONOOXYGENASE 1"/>
    <property type="match status" value="1"/>
</dbReference>
<dbReference type="KEGG" id="schf:IPT68_00765"/>
<evidence type="ECO:0000256" key="6">
    <source>
        <dbReference type="ARBA" id="ARBA00022723"/>
    </source>
</evidence>
<feature type="domain" description="Fatty acid desaturase" evidence="14">
    <location>
        <begin position="123"/>
        <end position="345"/>
    </location>
</feature>
<evidence type="ECO:0000256" key="4">
    <source>
        <dbReference type="ARBA" id="ARBA00022519"/>
    </source>
</evidence>
<feature type="region of interest" description="Disordered" evidence="12">
    <location>
        <begin position="382"/>
        <end position="401"/>
    </location>
</feature>
<dbReference type="EMBL" id="CP063374">
    <property type="protein sequence ID" value="QOV44612.1"/>
    <property type="molecule type" value="Genomic_DNA"/>
</dbReference>
<keyword evidence="9" id="KW-0408">Iron</keyword>
<evidence type="ECO:0000313" key="16">
    <source>
        <dbReference type="Proteomes" id="UP000594008"/>
    </source>
</evidence>
<accession>A0A7M2T7P8</accession>
<gene>
    <name evidence="15" type="ORF">IPT68_00765</name>
</gene>
<keyword evidence="11 13" id="KW-0472">Membrane</keyword>
<evidence type="ECO:0000256" key="11">
    <source>
        <dbReference type="ARBA" id="ARBA00023136"/>
    </source>
</evidence>
<evidence type="ECO:0000256" key="10">
    <source>
        <dbReference type="ARBA" id="ARBA00023033"/>
    </source>
</evidence>
<evidence type="ECO:0000256" key="13">
    <source>
        <dbReference type="SAM" id="Phobius"/>
    </source>
</evidence>
<keyword evidence="4" id="KW-0997">Cell inner membrane</keyword>
<evidence type="ECO:0000256" key="1">
    <source>
        <dbReference type="ARBA" id="ARBA00004429"/>
    </source>
</evidence>
<keyword evidence="16" id="KW-1185">Reference proteome</keyword>
<keyword evidence="8" id="KW-0560">Oxidoreductase</keyword>
<sequence length="401" mass="45742">MTAPSTTPPASPADTPWRDRKRYAWLLGLAVPTLPFQAAALVTVSDWQVLWWWGPFFAFVIVPLFDALIGPDQENPPDKAIPLLEADRYYRWCTYLYLPLQYGGLLYACLLWSEGMDVPDALGLAATVGVVAGVAINTAHELGHKRETVERLLARLALTQSAYGHFYVEHNHGHHIRVATPEDPASSRLGESVWAFLPRTVTGSVRSAWRLETRRLHRRRHRAWSYRNDVLTAWALTVLMFATLAAVFGPVVLPYLIVQAACGILLLETVNYLEHYGLLRERRPDGRYERVAPRHSWNSNNTTSNVFLYQLQRHSDHHANPLRRYQTLRHFDEAPQLPTGYASMIVLAWMTPLWRRVMDPKVLAHYGGDARRANLHHRRAERYGAPSRCGERHGEATAPRR</sequence>
<dbReference type="GO" id="GO:0004497">
    <property type="term" value="F:monooxygenase activity"/>
    <property type="evidence" value="ECO:0007669"/>
    <property type="project" value="UniProtKB-KW"/>
</dbReference>
<comment type="similarity">
    <text evidence="2">Belongs to the fatty acid desaturase type 1 family. AlkB subfamily.</text>
</comment>
<evidence type="ECO:0000256" key="9">
    <source>
        <dbReference type="ARBA" id="ARBA00023004"/>
    </source>
</evidence>
<dbReference type="GO" id="GO:0005886">
    <property type="term" value="C:plasma membrane"/>
    <property type="evidence" value="ECO:0007669"/>
    <property type="project" value="UniProtKB-SubCell"/>
</dbReference>
<dbReference type="RefSeq" id="WP_189697651.1">
    <property type="nucleotide sequence ID" value="NZ_BMTA01000005.1"/>
</dbReference>
<dbReference type="InterPro" id="IPR005804">
    <property type="entry name" value="FA_desaturase_dom"/>
</dbReference>
<keyword evidence="6" id="KW-0479">Metal-binding</keyword>
<dbReference type="GO" id="GO:0006629">
    <property type="term" value="P:lipid metabolic process"/>
    <property type="evidence" value="ECO:0007669"/>
    <property type="project" value="InterPro"/>
</dbReference>
<dbReference type="Pfam" id="PF00487">
    <property type="entry name" value="FA_desaturase"/>
    <property type="match status" value="1"/>
</dbReference>
<evidence type="ECO:0000256" key="7">
    <source>
        <dbReference type="ARBA" id="ARBA00022989"/>
    </source>
</evidence>
<name>A0A7M2T7P8_STRCW</name>
<evidence type="ECO:0000256" key="3">
    <source>
        <dbReference type="ARBA" id="ARBA00022475"/>
    </source>
</evidence>
<dbReference type="PANTHER" id="PTHR38674:SF1">
    <property type="entry name" value="ALKANE 1-MONOOXYGENASE 1"/>
    <property type="match status" value="1"/>
</dbReference>
<dbReference type="GO" id="GO:0046872">
    <property type="term" value="F:metal ion binding"/>
    <property type="evidence" value="ECO:0007669"/>
    <property type="project" value="UniProtKB-KW"/>
</dbReference>
<dbReference type="CDD" id="cd03512">
    <property type="entry name" value="Alkane-hydroxylase"/>
    <property type="match status" value="1"/>
</dbReference>
<proteinExistence type="inferred from homology"/>
<keyword evidence="7 13" id="KW-1133">Transmembrane helix</keyword>
<keyword evidence="3" id="KW-1003">Cell membrane</keyword>
<protein>
    <submittedName>
        <fullName evidence="15">Alkane 1-monooxygenase</fullName>
    </submittedName>
</protein>
<feature type="transmembrane region" description="Helical" evidence="13">
    <location>
        <begin position="89"/>
        <end position="113"/>
    </location>
</feature>
<evidence type="ECO:0000259" key="14">
    <source>
        <dbReference type="Pfam" id="PF00487"/>
    </source>
</evidence>
<evidence type="ECO:0000256" key="8">
    <source>
        <dbReference type="ARBA" id="ARBA00023002"/>
    </source>
</evidence>
<feature type="transmembrane region" description="Helical" evidence="13">
    <location>
        <begin position="50"/>
        <end position="69"/>
    </location>
</feature>
<dbReference type="InterPro" id="IPR033885">
    <property type="entry name" value="AlkB/XylM"/>
</dbReference>
<feature type="transmembrane region" description="Helical" evidence="13">
    <location>
        <begin position="230"/>
        <end position="249"/>
    </location>
</feature>
<evidence type="ECO:0000313" key="15">
    <source>
        <dbReference type="EMBL" id="QOV44612.1"/>
    </source>
</evidence>
<evidence type="ECO:0000256" key="5">
    <source>
        <dbReference type="ARBA" id="ARBA00022692"/>
    </source>
</evidence>
<dbReference type="AlphaFoldDB" id="A0A7M2T7P8"/>
<feature type="transmembrane region" description="Helical" evidence="13">
    <location>
        <begin position="23"/>
        <end position="44"/>
    </location>
</feature>
<dbReference type="Proteomes" id="UP000594008">
    <property type="component" value="Chromosome"/>
</dbReference>
<reference evidence="15 16" key="1">
    <citation type="submission" date="2020-10" db="EMBL/GenBank/DDBJ databases">
        <title>Streptomyces chromofuscus complate genome analysis.</title>
        <authorList>
            <person name="Anwar N."/>
        </authorList>
    </citation>
    <scope>NUCLEOTIDE SEQUENCE [LARGE SCALE GENOMIC DNA]</scope>
    <source>
        <strain evidence="15 16">DSM 40273</strain>
    </source>
</reference>